<dbReference type="KEGG" id="mno:Mnod_0656"/>
<gene>
    <name evidence="1" type="ordered locus">Mnod_0656</name>
</gene>
<reference evidence="1 2" key="1">
    <citation type="submission" date="2009-01" db="EMBL/GenBank/DDBJ databases">
        <title>Complete sequence of chromosome of Methylobacterium nodulans ORS 2060.</title>
        <authorList>
            <consortium name="US DOE Joint Genome Institute"/>
            <person name="Lucas S."/>
            <person name="Copeland A."/>
            <person name="Lapidus A."/>
            <person name="Glavina del Rio T."/>
            <person name="Dalin E."/>
            <person name="Tice H."/>
            <person name="Bruce D."/>
            <person name="Goodwin L."/>
            <person name="Pitluck S."/>
            <person name="Sims D."/>
            <person name="Brettin T."/>
            <person name="Detter J.C."/>
            <person name="Han C."/>
            <person name="Larimer F."/>
            <person name="Land M."/>
            <person name="Hauser L."/>
            <person name="Kyrpides N."/>
            <person name="Ivanova N."/>
            <person name="Marx C.J."/>
            <person name="Richardson P."/>
        </authorList>
    </citation>
    <scope>NUCLEOTIDE SEQUENCE [LARGE SCALE GENOMIC DNA]</scope>
    <source>
        <strain evidence="2">LMG 21967 / CNCM I-2342 / ORS 2060</strain>
    </source>
</reference>
<evidence type="ECO:0000313" key="1">
    <source>
        <dbReference type="EMBL" id="ACL55689.1"/>
    </source>
</evidence>
<accession>B8IDW7</accession>
<protein>
    <submittedName>
        <fullName evidence="1">Uncharacterized protein</fullName>
    </submittedName>
</protein>
<keyword evidence="2" id="KW-1185">Reference proteome</keyword>
<evidence type="ECO:0000313" key="2">
    <source>
        <dbReference type="Proteomes" id="UP000008207"/>
    </source>
</evidence>
<name>B8IDW7_METNO</name>
<dbReference type="HOGENOM" id="CLU_2753251_0_0_5"/>
<dbReference type="RefSeq" id="WP_015927394.1">
    <property type="nucleotide sequence ID" value="NC_011894.1"/>
</dbReference>
<sequence>MPDRGYAARREREGWGVYAVHTGEPVRVNGRVQTGLSREAATQLAASLKILAFIEDDTGDRRVIRRYSIH</sequence>
<organism evidence="1 2">
    <name type="scientific">Methylobacterium nodulans (strain LMG 21967 / CNCM I-2342 / ORS 2060)</name>
    <dbReference type="NCBI Taxonomy" id="460265"/>
    <lineage>
        <taxon>Bacteria</taxon>
        <taxon>Pseudomonadati</taxon>
        <taxon>Pseudomonadota</taxon>
        <taxon>Alphaproteobacteria</taxon>
        <taxon>Hyphomicrobiales</taxon>
        <taxon>Methylobacteriaceae</taxon>
        <taxon>Methylobacterium</taxon>
    </lineage>
</organism>
<dbReference type="Proteomes" id="UP000008207">
    <property type="component" value="Chromosome"/>
</dbReference>
<proteinExistence type="predicted"/>
<dbReference type="OrthoDB" id="8382820at2"/>
<dbReference type="AlphaFoldDB" id="B8IDW7"/>
<dbReference type="EMBL" id="CP001349">
    <property type="protein sequence ID" value="ACL55689.1"/>
    <property type="molecule type" value="Genomic_DNA"/>
</dbReference>